<dbReference type="Gene3D" id="6.20.190.10">
    <property type="entry name" value="Nutrient germinant receptor protein C, domain 1"/>
    <property type="match status" value="1"/>
</dbReference>
<keyword evidence="11" id="KW-1185">Reference proteome</keyword>
<evidence type="ECO:0000259" key="9">
    <source>
        <dbReference type="Pfam" id="PF25198"/>
    </source>
</evidence>
<evidence type="ECO:0000256" key="3">
    <source>
        <dbReference type="ARBA" id="ARBA00022544"/>
    </source>
</evidence>
<dbReference type="OrthoDB" id="9816067at2"/>
<evidence type="ECO:0000256" key="1">
    <source>
        <dbReference type="ARBA" id="ARBA00004635"/>
    </source>
</evidence>
<keyword evidence="6" id="KW-0564">Palmitate</keyword>
<dbReference type="GO" id="GO:0009847">
    <property type="term" value="P:spore germination"/>
    <property type="evidence" value="ECO:0007669"/>
    <property type="project" value="InterPro"/>
</dbReference>
<dbReference type="STRING" id="1441095.AM592_22045"/>
<keyword evidence="4" id="KW-0732">Signal</keyword>
<evidence type="ECO:0000256" key="7">
    <source>
        <dbReference type="ARBA" id="ARBA00023288"/>
    </source>
</evidence>
<dbReference type="Pfam" id="PF05504">
    <property type="entry name" value="Spore_GerAC"/>
    <property type="match status" value="1"/>
</dbReference>
<dbReference type="InterPro" id="IPR057336">
    <property type="entry name" value="GerAC_N"/>
</dbReference>
<dbReference type="InterPro" id="IPR008844">
    <property type="entry name" value="Spore_GerAC-like"/>
</dbReference>
<feature type="domain" description="Spore germination protein N-terminal" evidence="9">
    <location>
        <begin position="27"/>
        <end position="202"/>
    </location>
</feature>
<accession>A0A0M3RAW0</accession>
<dbReference type="GO" id="GO:0016020">
    <property type="term" value="C:membrane"/>
    <property type="evidence" value="ECO:0007669"/>
    <property type="project" value="UniProtKB-SubCell"/>
</dbReference>
<dbReference type="AlphaFoldDB" id="A0A0M3RAW0"/>
<proteinExistence type="inferred from homology"/>
<reference evidence="10 11" key="2">
    <citation type="journal article" date="2016" name="Int. J. Syst. Evol. Microbiol.">
        <title>Bacillus gobiensis sp. nov., isolated from a soil sample.</title>
        <authorList>
            <person name="Liu B."/>
            <person name="Liu G.H."/>
            <person name="Cetin S."/>
            <person name="Schumann P."/>
            <person name="Pan Z.Z."/>
            <person name="Chen Q.Q."/>
        </authorList>
    </citation>
    <scope>NUCLEOTIDE SEQUENCE [LARGE SCALE GENOMIC DNA]</scope>
    <source>
        <strain evidence="10 11">FJAT-4402</strain>
    </source>
</reference>
<dbReference type="NCBIfam" id="TIGR02887">
    <property type="entry name" value="spore_ger_x_C"/>
    <property type="match status" value="1"/>
</dbReference>
<gene>
    <name evidence="10" type="ORF">AM592_22045</name>
</gene>
<evidence type="ECO:0000256" key="5">
    <source>
        <dbReference type="ARBA" id="ARBA00023136"/>
    </source>
</evidence>
<evidence type="ECO:0000256" key="6">
    <source>
        <dbReference type="ARBA" id="ARBA00023139"/>
    </source>
</evidence>
<sequence length="403" mass="45253">MTSNWLRIMFLLLCILFVSAFLTGCWNQRELDEIALVTSIGVDKAPEDDAYLFTFQIVIPRQISSGQGGGGGEQATVTIISQKGETLFEAIRRASQKTPNQLFFPHSQLFIFSEEVAKDGLKDFMDFFERDHEMRPLTTILIVKGNDAKTVLDIMAPLEKIPSNNLLKEVKVTEEKLAFNIEVDIDEVIQSIALEGKEPFIGGIMLIGNPQEAKSDNIKQIEPKAIVGSDGIALFRGGELQGWLKDNQARGLLWVLGKVKSTLVKVNCKNKEDNISIEIIRSKTSVRPQIKNGKTKILVMIKAEASIGETGCYVDFMNPDELVWIQEKVEKLIKKEANSAIDIAKSYQVDPFGFGASIHKSYPKQWGKLKKDWNQDFAEIEAEIKTDVYIRRSGIRNTPLKNK</sequence>
<evidence type="ECO:0000313" key="10">
    <source>
        <dbReference type="EMBL" id="ALC83886.1"/>
    </source>
</evidence>
<dbReference type="InterPro" id="IPR038501">
    <property type="entry name" value="Spore_GerAC_C_sf"/>
</dbReference>
<dbReference type="EMBL" id="CP012600">
    <property type="protein sequence ID" value="ALC83886.1"/>
    <property type="molecule type" value="Genomic_DNA"/>
</dbReference>
<evidence type="ECO:0000256" key="2">
    <source>
        <dbReference type="ARBA" id="ARBA00007886"/>
    </source>
</evidence>
<keyword evidence="7" id="KW-0449">Lipoprotein</keyword>
<reference evidence="11" key="1">
    <citation type="submission" date="2015-08" db="EMBL/GenBank/DDBJ databases">
        <title>Genome sequencing project for genomic taxonomy and phylogenomics of Bacillus-like bacteria.</title>
        <authorList>
            <person name="Liu B."/>
            <person name="Wang J."/>
            <person name="Zhu Y."/>
            <person name="Liu G."/>
            <person name="Chen Q."/>
            <person name="Chen Z."/>
            <person name="Lan J."/>
            <person name="Che J."/>
            <person name="Ge C."/>
            <person name="Shi H."/>
            <person name="Pan Z."/>
            <person name="Liu X."/>
        </authorList>
    </citation>
    <scope>NUCLEOTIDE SEQUENCE [LARGE SCALE GENOMIC DNA]</scope>
    <source>
        <strain evidence="11">FJAT-4402</strain>
    </source>
</reference>
<dbReference type="PANTHER" id="PTHR35789:SF1">
    <property type="entry name" value="SPORE GERMINATION PROTEIN B3"/>
    <property type="match status" value="1"/>
</dbReference>
<dbReference type="PATRIC" id="fig|1441095.3.peg.4870"/>
<dbReference type="Pfam" id="PF25198">
    <property type="entry name" value="Spore_GerAC_N"/>
    <property type="match status" value="1"/>
</dbReference>
<evidence type="ECO:0000256" key="4">
    <source>
        <dbReference type="ARBA" id="ARBA00022729"/>
    </source>
</evidence>
<protein>
    <submittedName>
        <fullName evidence="10">Uncharacterized protein</fullName>
    </submittedName>
</protein>
<dbReference type="InterPro" id="IPR046953">
    <property type="entry name" value="Spore_GerAC-like_C"/>
</dbReference>
<feature type="domain" description="Spore germination GerAC-like C-terminal" evidence="8">
    <location>
        <begin position="230"/>
        <end position="394"/>
    </location>
</feature>
<dbReference type="Gene3D" id="3.30.300.210">
    <property type="entry name" value="Nutrient germinant receptor protein C, domain 3"/>
    <property type="match status" value="1"/>
</dbReference>
<dbReference type="PROSITE" id="PS51257">
    <property type="entry name" value="PROKAR_LIPOPROTEIN"/>
    <property type="match status" value="1"/>
</dbReference>
<dbReference type="RefSeq" id="WP_053605761.1">
    <property type="nucleotide sequence ID" value="NZ_CP012600.1"/>
</dbReference>
<dbReference type="Proteomes" id="UP000067625">
    <property type="component" value="Chromosome"/>
</dbReference>
<evidence type="ECO:0000259" key="8">
    <source>
        <dbReference type="Pfam" id="PF05504"/>
    </source>
</evidence>
<evidence type="ECO:0000313" key="11">
    <source>
        <dbReference type="Proteomes" id="UP000067625"/>
    </source>
</evidence>
<dbReference type="PANTHER" id="PTHR35789">
    <property type="entry name" value="SPORE GERMINATION PROTEIN B3"/>
    <property type="match status" value="1"/>
</dbReference>
<comment type="subcellular location">
    <subcellularLocation>
        <location evidence="1">Membrane</location>
        <topology evidence="1">Lipid-anchor</topology>
    </subcellularLocation>
</comment>
<keyword evidence="5" id="KW-0472">Membrane</keyword>
<keyword evidence="3" id="KW-0309">Germination</keyword>
<comment type="similarity">
    <text evidence="2">Belongs to the GerABKC lipoprotein family.</text>
</comment>
<organism evidence="10 11">
    <name type="scientific">Bacillus gobiensis</name>
    <dbReference type="NCBI Taxonomy" id="1441095"/>
    <lineage>
        <taxon>Bacteria</taxon>
        <taxon>Bacillati</taxon>
        <taxon>Bacillota</taxon>
        <taxon>Bacilli</taxon>
        <taxon>Bacillales</taxon>
        <taxon>Bacillaceae</taxon>
        <taxon>Bacillus</taxon>
    </lineage>
</organism>
<name>A0A0M3RAW0_9BACI</name>